<dbReference type="InterPro" id="IPR001466">
    <property type="entry name" value="Beta-lactam-related"/>
</dbReference>
<protein>
    <recommendedName>
        <fullName evidence="1">Beta-lactamase-related domain-containing protein</fullName>
    </recommendedName>
</protein>
<dbReference type="Pfam" id="PF00144">
    <property type="entry name" value="Beta-lactamase"/>
    <property type="match status" value="1"/>
</dbReference>
<feature type="domain" description="Beta-lactamase-related" evidence="1">
    <location>
        <begin position="2"/>
        <end position="255"/>
    </location>
</feature>
<dbReference type="AlphaFoldDB" id="X0V6Y2"/>
<sequence length="266" mass="29678">MLKMVEKGELFLEDTVASLLPELPLHNSYDSSPSLAMMLEHTAGLADLSAREFNYLKPLSLQKAFAVNPKAKKVLWEPGCHYSYSNAGAGYVAAAIEKKTGVDYDLWFAREILKPLGMTQSQLYWSEEIQSRLVQGYDTDLRKPIPYWHTLFRAFGGLNSTPNEMARFLSLLVNKGELDGKRVFSSASIDRMESPLTSLSAKNGIVLAYGLGLRSEAIRGHKVFSHGGDADGYLAHFAYSHESGRGYFVVINAFNHRILDQFQGFL</sequence>
<dbReference type="PANTHER" id="PTHR46825:SF9">
    <property type="entry name" value="BETA-LACTAMASE-RELATED DOMAIN-CONTAINING PROTEIN"/>
    <property type="match status" value="1"/>
</dbReference>
<reference evidence="2" key="1">
    <citation type="journal article" date="2014" name="Front. Microbiol.">
        <title>High frequency of phylogenetically diverse reductive dehalogenase-homologous genes in deep subseafloor sedimentary metagenomes.</title>
        <authorList>
            <person name="Kawai M."/>
            <person name="Futagami T."/>
            <person name="Toyoda A."/>
            <person name="Takaki Y."/>
            <person name="Nishi S."/>
            <person name="Hori S."/>
            <person name="Arai W."/>
            <person name="Tsubouchi T."/>
            <person name="Morono Y."/>
            <person name="Uchiyama I."/>
            <person name="Ito T."/>
            <person name="Fujiyama A."/>
            <person name="Inagaki F."/>
            <person name="Takami H."/>
        </authorList>
    </citation>
    <scope>NUCLEOTIDE SEQUENCE</scope>
    <source>
        <strain evidence="2">Expedition CK06-06</strain>
    </source>
</reference>
<name>X0V6Y2_9ZZZZ</name>
<dbReference type="InterPro" id="IPR050491">
    <property type="entry name" value="AmpC-like"/>
</dbReference>
<evidence type="ECO:0000313" key="2">
    <source>
        <dbReference type="EMBL" id="GAG07127.1"/>
    </source>
</evidence>
<gene>
    <name evidence="2" type="ORF">S01H1_40574</name>
</gene>
<organism evidence="2">
    <name type="scientific">marine sediment metagenome</name>
    <dbReference type="NCBI Taxonomy" id="412755"/>
    <lineage>
        <taxon>unclassified sequences</taxon>
        <taxon>metagenomes</taxon>
        <taxon>ecological metagenomes</taxon>
    </lineage>
</organism>
<evidence type="ECO:0000259" key="1">
    <source>
        <dbReference type="Pfam" id="PF00144"/>
    </source>
</evidence>
<dbReference type="Gene3D" id="3.40.710.10">
    <property type="entry name" value="DD-peptidase/beta-lactamase superfamily"/>
    <property type="match status" value="1"/>
</dbReference>
<dbReference type="EMBL" id="BARS01025699">
    <property type="protein sequence ID" value="GAG07127.1"/>
    <property type="molecule type" value="Genomic_DNA"/>
</dbReference>
<dbReference type="PANTHER" id="PTHR46825">
    <property type="entry name" value="D-ALANYL-D-ALANINE-CARBOXYPEPTIDASE/ENDOPEPTIDASE AMPH"/>
    <property type="match status" value="1"/>
</dbReference>
<feature type="non-terminal residue" evidence="2">
    <location>
        <position position="266"/>
    </location>
</feature>
<comment type="caution">
    <text evidence="2">The sequence shown here is derived from an EMBL/GenBank/DDBJ whole genome shotgun (WGS) entry which is preliminary data.</text>
</comment>
<proteinExistence type="predicted"/>
<accession>X0V6Y2</accession>
<dbReference type="SUPFAM" id="SSF56601">
    <property type="entry name" value="beta-lactamase/transpeptidase-like"/>
    <property type="match status" value="1"/>
</dbReference>
<dbReference type="InterPro" id="IPR012338">
    <property type="entry name" value="Beta-lactam/transpept-like"/>
</dbReference>